<dbReference type="Proteomes" id="UP000628854">
    <property type="component" value="Unassembled WGS sequence"/>
</dbReference>
<dbReference type="SUPFAM" id="SSF51556">
    <property type="entry name" value="Metallo-dependent hydrolases"/>
    <property type="match status" value="1"/>
</dbReference>
<gene>
    <name evidence="2" type="ORF">GCM10011503_20770</name>
</gene>
<dbReference type="EMBL" id="BMKF01000002">
    <property type="protein sequence ID" value="GGB71956.1"/>
    <property type="molecule type" value="Genomic_DNA"/>
</dbReference>
<evidence type="ECO:0000259" key="1">
    <source>
        <dbReference type="Pfam" id="PF07969"/>
    </source>
</evidence>
<comment type="caution">
    <text evidence="2">The sequence shown here is derived from an EMBL/GenBank/DDBJ whole genome shotgun (WGS) entry which is preliminary data.</text>
</comment>
<accession>A0ABQ1JQS0</accession>
<proteinExistence type="predicted"/>
<dbReference type="PROSITE" id="PS51257">
    <property type="entry name" value="PROKAR_LIPOPROTEIN"/>
    <property type="match status" value="1"/>
</dbReference>
<keyword evidence="3" id="KW-1185">Reference proteome</keyword>
<dbReference type="InterPro" id="IPR032466">
    <property type="entry name" value="Metal_Hydrolase"/>
</dbReference>
<name>A0ABQ1JQS0_9PROT</name>
<reference evidence="3" key="1">
    <citation type="journal article" date="2019" name="Int. J. Syst. Evol. Microbiol.">
        <title>The Global Catalogue of Microorganisms (GCM) 10K type strain sequencing project: providing services to taxonomists for standard genome sequencing and annotation.</title>
        <authorList>
            <consortium name="The Broad Institute Genomics Platform"/>
            <consortium name="The Broad Institute Genome Sequencing Center for Infectious Disease"/>
            <person name="Wu L."/>
            <person name="Ma J."/>
        </authorList>
    </citation>
    <scope>NUCLEOTIDE SEQUENCE [LARGE SCALE GENOMIC DNA]</scope>
    <source>
        <strain evidence="3">CGMCC 1.15928</strain>
    </source>
</reference>
<dbReference type="RefSeq" id="WP_084392191.1">
    <property type="nucleotide sequence ID" value="NZ_BMKF01000002.1"/>
</dbReference>
<evidence type="ECO:0000313" key="3">
    <source>
        <dbReference type="Proteomes" id="UP000628854"/>
    </source>
</evidence>
<dbReference type="SUPFAM" id="SSF51338">
    <property type="entry name" value="Composite domain of metallo-dependent hydrolases"/>
    <property type="match status" value="1"/>
</dbReference>
<dbReference type="InterPro" id="IPR033932">
    <property type="entry name" value="YtcJ-like"/>
</dbReference>
<evidence type="ECO:0000313" key="2">
    <source>
        <dbReference type="EMBL" id="GGB71956.1"/>
    </source>
</evidence>
<dbReference type="InterPro" id="IPR013108">
    <property type="entry name" value="Amidohydro_3"/>
</dbReference>
<dbReference type="InterPro" id="IPR011059">
    <property type="entry name" value="Metal-dep_hydrolase_composite"/>
</dbReference>
<organism evidence="2 3">
    <name type="scientific">Henriciella pelagia</name>
    <dbReference type="NCBI Taxonomy" id="1977912"/>
    <lineage>
        <taxon>Bacteria</taxon>
        <taxon>Pseudomonadati</taxon>
        <taxon>Pseudomonadota</taxon>
        <taxon>Alphaproteobacteria</taxon>
        <taxon>Hyphomonadales</taxon>
        <taxon>Hyphomonadaceae</taxon>
        <taxon>Henriciella</taxon>
    </lineage>
</organism>
<sequence length="558" mass="59558">MRLILAALSAIALAACDTTGAGEQSPADTQPLTIFTGGTIYTGLDDPATVEAVVVRADGRIIGTAPPLSQDWSDDEVTIVDLGSAVMFPGFTDSHAHLLGIGQRELSLDLTGTASITELVTRVEAEAEGRDEDAMIVGRGWIETGWPEGRMPTAADLDQVVGDRIVILQRSDGHALVASSAALDAAGIDADTADPAGGKIERDEGGSATGIILDTAMAPIWALVAAPSEEEIRRAYIKAGEVYASRGWTGLHNMSVPPEHGPLLAELDREALMPLRLYNAFDGESQGNDGFDLAAGRTFETDTITNRAVKLYMDGALGSRGALLIEPYADRPDTSGLAITEPDRLRALMETASQKDVQLAIHAIGDLANRRILDVYEDLGYGNEKRWRIEHTQIVNPVDIPRIAELGLIASMQPSHAIGDLKFAPARLGMDRLDGAYAWQGLLDAGAVIAGGSDAPVEVGSPLIEFYAAVARKDLEGNDAEGWHPEQALSRQEALRLFTSSAAYAAFQEDELGTIEPGKRADFTVFDRDLMIVPEAEILDARPVMTVVQGEIVWKASE</sequence>
<dbReference type="Gene3D" id="3.20.20.140">
    <property type="entry name" value="Metal-dependent hydrolases"/>
    <property type="match status" value="1"/>
</dbReference>
<feature type="domain" description="Amidohydrolase 3" evidence="1">
    <location>
        <begin position="79"/>
        <end position="553"/>
    </location>
</feature>
<dbReference type="Gene3D" id="2.30.40.10">
    <property type="entry name" value="Urease, subunit C, domain 1"/>
    <property type="match status" value="1"/>
</dbReference>
<dbReference type="Gene3D" id="3.10.310.70">
    <property type="match status" value="1"/>
</dbReference>
<dbReference type="CDD" id="cd01300">
    <property type="entry name" value="YtcJ_like"/>
    <property type="match status" value="1"/>
</dbReference>
<dbReference type="PANTHER" id="PTHR22642">
    <property type="entry name" value="IMIDAZOLONEPROPIONASE"/>
    <property type="match status" value="1"/>
</dbReference>
<protein>
    <submittedName>
        <fullName evidence="2">Amidohydrolase</fullName>
    </submittedName>
</protein>
<dbReference type="Pfam" id="PF07969">
    <property type="entry name" value="Amidohydro_3"/>
    <property type="match status" value="1"/>
</dbReference>
<dbReference type="PANTHER" id="PTHR22642:SF2">
    <property type="entry name" value="PROTEIN LONG AFTER FAR-RED 3"/>
    <property type="match status" value="1"/>
</dbReference>